<evidence type="ECO:0000313" key="17">
    <source>
        <dbReference type="EMBL" id="MBT0769705.1"/>
    </source>
</evidence>
<keyword evidence="18" id="KW-1185">Reference proteome</keyword>
<evidence type="ECO:0000256" key="10">
    <source>
        <dbReference type="ARBA" id="ARBA00022840"/>
    </source>
</evidence>
<evidence type="ECO:0000256" key="11">
    <source>
        <dbReference type="ARBA" id="ARBA00023056"/>
    </source>
</evidence>
<comment type="pathway">
    <text evidence="1">Glycan biosynthesis; glycogen biosynthesis.</text>
</comment>
<keyword evidence="8" id="KW-0547">Nucleotide-binding</keyword>
<keyword evidence="11" id="KW-0320">Glycogen biosynthesis</keyword>
<evidence type="ECO:0000256" key="2">
    <source>
        <dbReference type="ARBA" id="ARBA00006219"/>
    </source>
</evidence>
<dbReference type="EMBL" id="JAHBAY010000004">
    <property type="protein sequence ID" value="MBT0769705.1"/>
    <property type="molecule type" value="Genomic_DNA"/>
</dbReference>
<name>A0ABS5TF75_9ACTN</name>
<evidence type="ECO:0000256" key="3">
    <source>
        <dbReference type="ARBA" id="ARBA00011245"/>
    </source>
</evidence>
<dbReference type="EC" id="2.7.1.175" evidence="4"/>
<evidence type="ECO:0000256" key="1">
    <source>
        <dbReference type="ARBA" id="ARBA00004964"/>
    </source>
</evidence>
<gene>
    <name evidence="17" type="ORF">KIH74_12275</name>
</gene>
<evidence type="ECO:0000256" key="14">
    <source>
        <dbReference type="ARBA" id="ARBA00049067"/>
    </source>
</evidence>
<accession>A0ABS5TF75</accession>
<comment type="catalytic activity">
    <reaction evidence="14">
        <text>D-maltose + ATP = alpha-maltose 1-phosphate + ADP + H(+)</text>
        <dbReference type="Rhea" id="RHEA:31915"/>
        <dbReference type="ChEBI" id="CHEBI:15378"/>
        <dbReference type="ChEBI" id="CHEBI:17306"/>
        <dbReference type="ChEBI" id="CHEBI:30616"/>
        <dbReference type="ChEBI" id="CHEBI:63576"/>
        <dbReference type="ChEBI" id="CHEBI:456216"/>
        <dbReference type="EC" id="2.7.1.175"/>
    </reaction>
</comment>
<evidence type="ECO:0000256" key="9">
    <source>
        <dbReference type="ARBA" id="ARBA00022777"/>
    </source>
</evidence>
<evidence type="ECO:0000256" key="12">
    <source>
        <dbReference type="ARBA" id="ARBA00023277"/>
    </source>
</evidence>
<protein>
    <recommendedName>
        <fullName evidence="5">Maltokinase</fullName>
        <ecNumber evidence="4">2.7.1.175</ecNumber>
    </recommendedName>
    <alternativeName>
        <fullName evidence="13">Maltose-1-phosphate synthase</fullName>
    </alternativeName>
</protein>
<dbReference type="Gene3D" id="3.90.1200.10">
    <property type="match status" value="1"/>
</dbReference>
<evidence type="ECO:0000256" key="15">
    <source>
        <dbReference type="SAM" id="MobiDB-lite"/>
    </source>
</evidence>
<evidence type="ECO:0000256" key="13">
    <source>
        <dbReference type="ARBA" id="ARBA00031251"/>
    </source>
</evidence>
<keyword evidence="9" id="KW-0418">Kinase</keyword>
<organism evidence="17 18">
    <name type="scientific">Kineosporia corallincola</name>
    <dbReference type="NCBI Taxonomy" id="2835133"/>
    <lineage>
        <taxon>Bacteria</taxon>
        <taxon>Bacillati</taxon>
        <taxon>Actinomycetota</taxon>
        <taxon>Actinomycetes</taxon>
        <taxon>Kineosporiales</taxon>
        <taxon>Kineosporiaceae</taxon>
        <taxon>Kineosporia</taxon>
    </lineage>
</organism>
<evidence type="ECO:0000256" key="6">
    <source>
        <dbReference type="ARBA" id="ARBA00022600"/>
    </source>
</evidence>
<evidence type="ECO:0000256" key="5">
    <source>
        <dbReference type="ARBA" id="ARBA00013882"/>
    </source>
</evidence>
<keyword evidence="12" id="KW-0119">Carbohydrate metabolism</keyword>
<keyword evidence="10" id="KW-0067">ATP-binding</keyword>
<dbReference type="InterPro" id="IPR040999">
    <property type="entry name" value="Mak_N_cap"/>
</dbReference>
<comment type="subunit">
    <text evidence="3">Monomer.</text>
</comment>
<dbReference type="InterPro" id="IPR011009">
    <property type="entry name" value="Kinase-like_dom_sf"/>
</dbReference>
<evidence type="ECO:0000256" key="4">
    <source>
        <dbReference type="ARBA" id="ARBA00011962"/>
    </source>
</evidence>
<feature type="domain" description="Maltokinase N-terminal cap" evidence="16">
    <location>
        <begin position="81"/>
        <end position="144"/>
    </location>
</feature>
<sequence length="512" mass="54006">MNEPGSPSTGVVDVAGLLASWLPRQRWFSAGHGGVTLAPAGQITLVPPVPEPSVVQPATGEFPLPSSSTENVPVPESVIERPVGIVVHLISALPAGAPASDAGAATYQVPLTYRSEPVPDLAHALLGELRTHDGPRYVYDAPHDPDFVAAWTELIARSAEAMSEAGTPRSRVRGVRRAGEAPPDPHRPAKVLSGEQSNTSIIVGADGSDPVMIKLFRVLQPGRNPDVVVPGALARAGNERVPRLVGWVEGEWVQPGGQPAWGHLSAAAEFVAGSSDGWRIATGAVTDGETFARLSSDLGAATAAVHAALAAALPTRPSTPATLNALADHLQQRLAWALEAAPALADHATAAGGVVEQVRHLDRAPDLQIVHGDLHLGQALHSDSRGWVLLDFEGEPLRPLAERGDPDLALRDVAGMLRSFDYAARHSVLGLADDDPRSLAASTWASECREAYLDGYAAQAGRDPRDDAALLRALELDKALYEVVYETRHRPGWVEVPLRAVGRLLAARSAAR</sequence>
<feature type="compositionally biased region" description="Basic and acidic residues" evidence="15">
    <location>
        <begin position="177"/>
        <end position="187"/>
    </location>
</feature>
<dbReference type="Pfam" id="PF18085">
    <property type="entry name" value="Mak_N_cap"/>
    <property type="match status" value="1"/>
</dbReference>
<keyword evidence="7" id="KW-0808">Transferase</keyword>
<dbReference type="RefSeq" id="WP_214155999.1">
    <property type="nucleotide sequence ID" value="NZ_JAHBAY010000004.1"/>
</dbReference>
<proteinExistence type="inferred from homology"/>
<comment type="similarity">
    <text evidence="2">Belongs to the aminoglycoside phosphotransferase family.</text>
</comment>
<evidence type="ECO:0000259" key="16">
    <source>
        <dbReference type="Pfam" id="PF18085"/>
    </source>
</evidence>
<evidence type="ECO:0000313" key="18">
    <source>
        <dbReference type="Proteomes" id="UP001197247"/>
    </source>
</evidence>
<dbReference type="Proteomes" id="UP001197247">
    <property type="component" value="Unassembled WGS sequence"/>
</dbReference>
<feature type="region of interest" description="Disordered" evidence="15">
    <location>
        <begin position="165"/>
        <end position="197"/>
    </location>
</feature>
<reference evidence="17 18" key="1">
    <citation type="submission" date="2021-05" db="EMBL/GenBank/DDBJ databases">
        <title>Kineosporia and Streptomyces sp. nov. two new marine actinobacteria isolated from Coral.</title>
        <authorList>
            <person name="Buangrab K."/>
            <person name="Sutthacheep M."/>
            <person name="Yeemin T."/>
            <person name="Harunari E."/>
            <person name="Igarashi Y."/>
            <person name="Kanchanasin P."/>
            <person name="Tanasupawat S."/>
            <person name="Phongsopitanun W."/>
        </authorList>
    </citation>
    <scope>NUCLEOTIDE SEQUENCE [LARGE SCALE GENOMIC DNA]</scope>
    <source>
        <strain evidence="17 18">J2-2</strain>
    </source>
</reference>
<dbReference type="SUPFAM" id="SSF56112">
    <property type="entry name" value="Protein kinase-like (PK-like)"/>
    <property type="match status" value="1"/>
</dbReference>
<keyword evidence="6" id="KW-0321">Glycogen metabolism</keyword>
<comment type="caution">
    <text evidence="17">The sequence shown here is derived from an EMBL/GenBank/DDBJ whole genome shotgun (WGS) entry which is preliminary data.</text>
</comment>
<evidence type="ECO:0000256" key="7">
    <source>
        <dbReference type="ARBA" id="ARBA00022679"/>
    </source>
</evidence>
<evidence type="ECO:0000256" key="8">
    <source>
        <dbReference type="ARBA" id="ARBA00022741"/>
    </source>
</evidence>